<reference evidence="1 2" key="1">
    <citation type="submission" date="2019-02" db="EMBL/GenBank/DDBJ databases">
        <title>Deep-cultivation of Planctomycetes and their phenomic and genomic characterization uncovers novel biology.</title>
        <authorList>
            <person name="Wiegand S."/>
            <person name="Jogler M."/>
            <person name="Boedeker C."/>
            <person name="Pinto D."/>
            <person name="Vollmers J."/>
            <person name="Rivas-Marin E."/>
            <person name="Kohn T."/>
            <person name="Peeters S.H."/>
            <person name="Heuer A."/>
            <person name="Rast P."/>
            <person name="Oberbeckmann S."/>
            <person name="Bunk B."/>
            <person name="Jeske O."/>
            <person name="Meyerdierks A."/>
            <person name="Storesund J.E."/>
            <person name="Kallscheuer N."/>
            <person name="Luecker S."/>
            <person name="Lage O.M."/>
            <person name="Pohl T."/>
            <person name="Merkel B.J."/>
            <person name="Hornburger P."/>
            <person name="Mueller R.-W."/>
            <person name="Bruemmer F."/>
            <person name="Labrenz M."/>
            <person name="Spormann A.M."/>
            <person name="Op Den Camp H."/>
            <person name="Overmann J."/>
            <person name="Amann R."/>
            <person name="Jetten M.S.M."/>
            <person name="Mascher T."/>
            <person name="Medema M.H."/>
            <person name="Devos D.P."/>
            <person name="Kaster A.-K."/>
            <person name="Ovreas L."/>
            <person name="Rohde M."/>
            <person name="Galperin M.Y."/>
            <person name="Jogler C."/>
        </authorList>
    </citation>
    <scope>NUCLEOTIDE SEQUENCE [LARGE SCALE GENOMIC DNA]</scope>
    <source>
        <strain evidence="1 2">Mal64</strain>
    </source>
</reference>
<proteinExistence type="predicted"/>
<dbReference type="Proteomes" id="UP000315440">
    <property type="component" value="Unassembled WGS sequence"/>
</dbReference>
<gene>
    <name evidence="1" type="ORF">Mal64_32940</name>
</gene>
<comment type="caution">
    <text evidence="1">The sequence shown here is derived from an EMBL/GenBank/DDBJ whole genome shotgun (WGS) entry which is preliminary data.</text>
</comment>
<dbReference type="OrthoDB" id="6691177at2"/>
<keyword evidence="2" id="KW-1185">Reference proteome</keyword>
<evidence type="ECO:0000313" key="2">
    <source>
        <dbReference type="Proteomes" id="UP000315440"/>
    </source>
</evidence>
<dbReference type="AlphaFoldDB" id="A0A5C5ZGB8"/>
<name>A0A5C5ZGB8_9BACT</name>
<dbReference type="EMBL" id="SJPQ01000004">
    <property type="protein sequence ID" value="TWT86469.1"/>
    <property type="molecule type" value="Genomic_DNA"/>
</dbReference>
<evidence type="ECO:0000313" key="1">
    <source>
        <dbReference type="EMBL" id="TWT86469.1"/>
    </source>
</evidence>
<organism evidence="1 2">
    <name type="scientific">Pseudobythopirellula maris</name>
    <dbReference type="NCBI Taxonomy" id="2527991"/>
    <lineage>
        <taxon>Bacteria</taxon>
        <taxon>Pseudomonadati</taxon>
        <taxon>Planctomycetota</taxon>
        <taxon>Planctomycetia</taxon>
        <taxon>Pirellulales</taxon>
        <taxon>Lacipirellulaceae</taxon>
        <taxon>Pseudobythopirellula</taxon>
    </lineage>
</organism>
<evidence type="ECO:0008006" key="3">
    <source>
        <dbReference type="Google" id="ProtNLM"/>
    </source>
</evidence>
<sequence length="305" mass="35159">MWDPENNSWFSEYVELPVVPSGKLLLVPKSIVRRKLDYDADEYYQHYILEHLREIELSANSELVKTLKNGSKRVTKKSLKEKYGTGKRINLQETKNDPAILTRYRNAKRDRVRPPLDHERFALESGTDDPDWDQLLTDVVSLPAGRDNANNYERAIESLLAALMYPALANPEPQTHIHDGRKRIDITYTNVATLGFFLWLAQNYSAPYIYVECKNYSGDPANPELDQLGGRFSPQRGQFGILVCRQIENKELFAERCRDTAQDQRGYIIYLDDDDISSMVDARKNEPGSYMGFDLLQARFDALVR</sequence>
<protein>
    <recommendedName>
        <fullName evidence="3">Restriction endonuclease type IV Mrr domain-containing protein</fullName>
    </recommendedName>
</protein>
<accession>A0A5C5ZGB8</accession>
<dbReference type="RefSeq" id="WP_146402234.1">
    <property type="nucleotide sequence ID" value="NZ_SJPQ01000004.1"/>
</dbReference>